<evidence type="ECO:0000313" key="2">
    <source>
        <dbReference type="EMBL" id="CAF1209980.1"/>
    </source>
</evidence>
<dbReference type="EMBL" id="CAJNOK010014687">
    <property type="protein sequence ID" value="CAF1209980.1"/>
    <property type="molecule type" value="Genomic_DNA"/>
</dbReference>
<feature type="compositionally biased region" description="Basic and acidic residues" evidence="1">
    <location>
        <begin position="549"/>
        <end position="558"/>
    </location>
</feature>
<organism evidence="3 4">
    <name type="scientific">Didymodactylos carnosus</name>
    <dbReference type="NCBI Taxonomy" id="1234261"/>
    <lineage>
        <taxon>Eukaryota</taxon>
        <taxon>Metazoa</taxon>
        <taxon>Spiralia</taxon>
        <taxon>Gnathifera</taxon>
        <taxon>Rotifera</taxon>
        <taxon>Eurotatoria</taxon>
        <taxon>Bdelloidea</taxon>
        <taxon>Philodinida</taxon>
        <taxon>Philodinidae</taxon>
        <taxon>Didymodactylos</taxon>
    </lineage>
</organism>
<evidence type="ECO:0000313" key="4">
    <source>
        <dbReference type="Proteomes" id="UP000682733"/>
    </source>
</evidence>
<dbReference type="PANTHER" id="PTHR45749:SF37">
    <property type="entry name" value="OS05G0311600 PROTEIN"/>
    <property type="match status" value="1"/>
</dbReference>
<dbReference type="Proteomes" id="UP000682733">
    <property type="component" value="Unassembled WGS sequence"/>
</dbReference>
<dbReference type="Proteomes" id="UP000677228">
    <property type="component" value="Unassembled WGS sequence"/>
</dbReference>
<sequence>MPRSTTTQYKYRCQEPACGMTMRNDKWKQHCRERHAAKFNRNGFQDWKNGARNIQAHEISKEHRDSELCKLQWRQNTRIDISLALQKSARIVENRSVMNVMIDSVLYLASEMMALRGHDAKDGKFYNLFRMLAKYSVSASNYLTTLSNHQFKPDLNFLSRLNQSRLLNVIKDRVVNTIVKRIGKNPWTITLDSTQDTSKKEAVVILVRYLETNDEGRVFPVELNKLQLDYSTLVGQAYDGANNMSGGITGLQARLHAKAPHALYVWCRAHRLNLVSTQAMSCTTEMKNCIGVLGELHSSNEKTVLSANGLTKQLRTLKFATCLFILRQVFNILGPALTCLQGVAVDLSITSSLLNDTANRLQTIQSDVKQQWSEVLDKSKHFAEINDLNSSFGKIRHRKRKQMVDEFCEDESVSDMNKKLQVEVYIPVLDNIIDRFDENTVQIYKCTGYFSVKSLLTSHDIQPSDISALCDFYSLDKSSTAKELNKFRKYYKSAEKLVDVSDMLPTKYQKNYADFECQFVRKQCGIYDESNERNDDNNEHQDSEDDENGIEKQIDTKDRSKNEITANSEIERTIKLWFSNSFTKPLRVLWNTSGYPHLMCIYKILTVLPVTSCSAERALSKVTIVKYRLRSTMIDDWFASLVIIASEKDIVNESNREELIDDFAMCSNALKKELLQ</sequence>
<evidence type="ECO:0000313" key="3">
    <source>
        <dbReference type="EMBL" id="CAF4018996.1"/>
    </source>
</evidence>
<dbReference type="AlphaFoldDB" id="A0A8S2NTM8"/>
<gene>
    <name evidence="2" type="ORF">OVA965_LOCUS24401</name>
    <name evidence="3" type="ORF">TMI583_LOCUS25121</name>
</gene>
<comment type="caution">
    <text evidence="3">The sequence shown here is derived from an EMBL/GenBank/DDBJ whole genome shotgun (WGS) entry which is preliminary data.</text>
</comment>
<accession>A0A8S2NTM8</accession>
<proteinExistence type="predicted"/>
<reference evidence="3" key="1">
    <citation type="submission" date="2021-02" db="EMBL/GenBank/DDBJ databases">
        <authorList>
            <person name="Nowell W R."/>
        </authorList>
    </citation>
    <scope>NUCLEOTIDE SEQUENCE</scope>
</reference>
<feature type="region of interest" description="Disordered" evidence="1">
    <location>
        <begin position="530"/>
        <end position="558"/>
    </location>
</feature>
<evidence type="ECO:0000256" key="1">
    <source>
        <dbReference type="SAM" id="MobiDB-lite"/>
    </source>
</evidence>
<name>A0A8S2NTM8_9BILA</name>
<dbReference type="PANTHER" id="PTHR45749">
    <property type="match status" value="1"/>
</dbReference>
<feature type="compositionally biased region" description="Basic and acidic residues" evidence="1">
    <location>
        <begin position="530"/>
        <end position="541"/>
    </location>
</feature>
<protein>
    <submittedName>
        <fullName evidence="3">Uncharacterized protein</fullName>
    </submittedName>
</protein>
<dbReference type="EMBL" id="CAJOBA010036221">
    <property type="protein sequence ID" value="CAF4018996.1"/>
    <property type="molecule type" value="Genomic_DNA"/>
</dbReference>